<dbReference type="EMBL" id="AZBU02000002">
    <property type="protein sequence ID" value="TKR94948.1"/>
    <property type="molecule type" value="Genomic_DNA"/>
</dbReference>
<accession>A0A4U5PES6</accession>
<protein>
    <recommendedName>
        <fullName evidence="2">protein-serine/threonine phosphatase</fullName>
        <ecNumber evidence="2">3.1.3.16</ecNumber>
    </recommendedName>
</protein>
<dbReference type="EC" id="3.1.3.16" evidence="2"/>
<keyword evidence="9" id="KW-1185">Reference proteome</keyword>
<dbReference type="InterPro" id="IPR036412">
    <property type="entry name" value="HAD-like_sf"/>
</dbReference>
<comment type="catalytic activity">
    <reaction evidence="5">
        <text>O-phospho-L-seryl-[protein] + H2O = L-seryl-[protein] + phosphate</text>
        <dbReference type="Rhea" id="RHEA:20629"/>
        <dbReference type="Rhea" id="RHEA-COMP:9863"/>
        <dbReference type="Rhea" id="RHEA-COMP:11604"/>
        <dbReference type="ChEBI" id="CHEBI:15377"/>
        <dbReference type="ChEBI" id="CHEBI:29999"/>
        <dbReference type="ChEBI" id="CHEBI:43474"/>
        <dbReference type="ChEBI" id="CHEBI:83421"/>
        <dbReference type="EC" id="3.1.3.16"/>
    </reaction>
</comment>
<comment type="subcellular location">
    <subcellularLocation>
        <location evidence="1">Nucleus</location>
    </subcellularLocation>
</comment>
<dbReference type="PROSITE" id="PS50969">
    <property type="entry name" value="FCP1"/>
    <property type="match status" value="1"/>
</dbReference>
<evidence type="ECO:0000259" key="7">
    <source>
        <dbReference type="PROSITE" id="PS50969"/>
    </source>
</evidence>
<evidence type="ECO:0000256" key="6">
    <source>
        <dbReference type="ARBA" id="ARBA00048336"/>
    </source>
</evidence>
<dbReference type="STRING" id="34508.A0A4U5PES6"/>
<dbReference type="PANTHER" id="PTHR23081:SF36">
    <property type="entry name" value="RNA POLYMERASE II SUBUNIT A C-TERMINAL DOMAIN PHOSPHATASE"/>
    <property type="match status" value="1"/>
</dbReference>
<dbReference type="AlphaFoldDB" id="A0A4U5PES6"/>
<dbReference type="InterPro" id="IPR039189">
    <property type="entry name" value="Fcp1"/>
</dbReference>
<sequence>MLRHNHKRFLEVLSEYFEMHLFTLRTRRYAQAVIEHLDPEGRFFGDRLVSREEIPDGDKFEVMKKAFPDGHEHVVAVDDSKEIWHDMPNLVLIRSFDFFQDPRFVLVGGPARCFPCRRDDYLIGTAHQLIHVHRKFFDYHDKDERKSTAELFVKIMRDLEVIERAAAMFRELVQDEDQFWSLIFKQLKDNVV</sequence>
<dbReference type="SUPFAM" id="SSF56784">
    <property type="entry name" value="HAD-like"/>
    <property type="match status" value="1"/>
</dbReference>
<proteinExistence type="predicted"/>
<dbReference type="Pfam" id="PF03031">
    <property type="entry name" value="NIF"/>
    <property type="match status" value="1"/>
</dbReference>
<feature type="domain" description="FCP1 homology" evidence="7">
    <location>
        <begin position="1"/>
        <end position="117"/>
    </location>
</feature>
<dbReference type="SMART" id="SM00577">
    <property type="entry name" value="CPDc"/>
    <property type="match status" value="1"/>
</dbReference>
<evidence type="ECO:0000256" key="1">
    <source>
        <dbReference type="ARBA" id="ARBA00004123"/>
    </source>
</evidence>
<evidence type="ECO:0000313" key="8">
    <source>
        <dbReference type="EMBL" id="TKR94948.1"/>
    </source>
</evidence>
<reference evidence="8 9" key="2">
    <citation type="journal article" date="2019" name="G3 (Bethesda)">
        <title>Hybrid Assembly of the Genome of the Entomopathogenic Nematode Steinernema carpocapsae Identifies the X-Chromosome.</title>
        <authorList>
            <person name="Serra L."/>
            <person name="Macchietto M."/>
            <person name="Macias-Munoz A."/>
            <person name="McGill C.J."/>
            <person name="Rodriguez I.M."/>
            <person name="Rodriguez B."/>
            <person name="Murad R."/>
            <person name="Mortazavi A."/>
        </authorList>
    </citation>
    <scope>NUCLEOTIDE SEQUENCE [LARGE SCALE GENOMIC DNA]</scope>
    <source>
        <strain evidence="8 9">ALL</strain>
    </source>
</reference>
<evidence type="ECO:0000256" key="4">
    <source>
        <dbReference type="ARBA" id="ARBA00023242"/>
    </source>
</evidence>
<comment type="caution">
    <text evidence="8">The sequence shown here is derived from an EMBL/GenBank/DDBJ whole genome shotgun (WGS) entry which is preliminary data.</text>
</comment>
<evidence type="ECO:0000256" key="3">
    <source>
        <dbReference type="ARBA" id="ARBA00022801"/>
    </source>
</evidence>
<dbReference type="InterPro" id="IPR004274">
    <property type="entry name" value="FCP1_dom"/>
</dbReference>
<evidence type="ECO:0000256" key="5">
    <source>
        <dbReference type="ARBA" id="ARBA00047761"/>
    </source>
</evidence>
<dbReference type="PANTHER" id="PTHR23081">
    <property type="entry name" value="RNA POLYMERASE II CTD PHOSPHATASE"/>
    <property type="match status" value="1"/>
</dbReference>
<evidence type="ECO:0000313" key="9">
    <source>
        <dbReference type="Proteomes" id="UP000298663"/>
    </source>
</evidence>
<organism evidence="8 9">
    <name type="scientific">Steinernema carpocapsae</name>
    <name type="common">Entomopathogenic nematode</name>
    <dbReference type="NCBI Taxonomy" id="34508"/>
    <lineage>
        <taxon>Eukaryota</taxon>
        <taxon>Metazoa</taxon>
        <taxon>Ecdysozoa</taxon>
        <taxon>Nematoda</taxon>
        <taxon>Chromadorea</taxon>
        <taxon>Rhabditida</taxon>
        <taxon>Tylenchina</taxon>
        <taxon>Panagrolaimomorpha</taxon>
        <taxon>Strongyloidoidea</taxon>
        <taxon>Steinernematidae</taxon>
        <taxon>Steinernema</taxon>
    </lineage>
</organism>
<name>A0A4U5PES6_STECR</name>
<dbReference type="GO" id="GO:0005634">
    <property type="term" value="C:nucleus"/>
    <property type="evidence" value="ECO:0007669"/>
    <property type="project" value="UniProtKB-SubCell"/>
</dbReference>
<dbReference type="OrthoDB" id="10249888at2759"/>
<keyword evidence="3" id="KW-0378">Hydrolase</keyword>
<comment type="catalytic activity">
    <reaction evidence="6">
        <text>O-phospho-L-threonyl-[protein] + H2O = L-threonyl-[protein] + phosphate</text>
        <dbReference type="Rhea" id="RHEA:47004"/>
        <dbReference type="Rhea" id="RHEA-COMP:11060"/>
        <dbReference type="Rhea" id="RHEA-COMP:11605"/>
        <dbReference type="ChEBI" id="CHEBI:15377"/>
        <dbReference type="ChEBI" id="CHEBI:30013"/>
        <dbReference type="ChEBI" id="CHEBI:43474"/>
        <dbReference type="ChEBI" id="CHEBI:61977"/>
        <dbReference type="EC" id="3.1.3.16"/>
    </reaction>
</comment>
<dbReference type="Gene3D" id="3.40.50.1000">
    <property type="entry name" value="HAD superfamily/HAD-like"/>
    <property type="match status" value="1"/>
</dbReference>
<evidence type="ECO:0000256" key="2">
    <source>
        <dbReference type="ARBA" id="ARBA00013081"/>
    </source>
</evidence>
<dbReference type="InterPro" id="IPR023214">
    <property type="entry name" value="HAD_sf"/>
</dbReference>
<dbReference type="GO" id="GO:0008420">
    <property type="term" value="F:RNA polymerase II CTD heptapeptide repeat phosphatase activity"/>
    <property type="evidence" value="ECO:0007669"/>
    <property type="project" value="InterPro"/>
</dbReference>
<dbReference type="Proteomes" id="UP000298663">
    <property type="component" value="Unassembled WGS sequence"/>
</dbReference>
<gene>
    <name evidence="8" type="ORF">L596_009174</name>
</gene>
<keyword evidence="4" id="KW-0539">Nucleus</keyword>
<reference evidence="8 9" key="1">
    <citation type="journal article" date="2015" name="Genome Biol.">
        <title>Comparative genomics of Steinernema reveals deeply conserved gene regulatory networks.</title>
        <authorList>
            <person name="Dillman A.R."/>
            <person name="Macchietto M."/>
            <person name="Porter C.F."/>
            <person name="Rogers A."/>
            <person name="Williams B."/>
            <person name="Antoshechkin I."/>
            <person name="Lee M.M."/>
            <person name="Goodwin Z."/>
            <person name="Lu X."/>
            <person name="Lewis E.E."/>
            <person name="Goodrich-Blair H."/>
            <person name="Stock S.P."/>
            <person name="Adams B.J."/>
            <person name="Sternberg P.W."/>
            <person name="Mortazavi A."/>
        </authorList>
    </citation>
    <scope>NUCLEOTIDE SEQUENCE [LARGE SCALE GENOMIC DNA]</scope>
    <source>
        <strain evidence="8 9">ALL</strain>
    </source>
</reference>